<gene>
    <name evidence="2" type="ORF">D9619_008349</name>
</gene>
<reference evidence="2 3" key="1">
    <citation type="journal article" date="2020" name="ISME J.">
        <title>Uncovering the hidden diversity of litter-decomposition mechanisms in mushroom-forming fungi.</title>
        <authorList>
            <person name="Floudas D."/>
            <person name="Bentzer J."/>
            <person name="Ahren D."/>
            <person name="Johansson T."/>
            <person name="Persson P."/>
            <person name="Tunlid A."/>
        </authorList>
    </citation>
    <scope>NUCLEOTIDE SEQUENCE [LARGE SCALE GENOMIC DNA]</scope>
    <source>
        <strain evidence="2 3">CBS 101986</strain>
    </source>
</reference>
<accession>A0A8H5BA21</accession>
<evidence type="ECO:0000256" key="1">
    <source>
        <dbReference type="SAM" id="MobiDB-lite"/>
    </source>
</evidence>
<dbReference type="Proteomes" id="UP000567179">
    <property type="component" value="Unassembled WGS sequence"/>
</dbReference>
<feature type="compositionally biased region" description="Basic and acidic residues" evidence="1">
    <location>
        <begin position="120"/>
        <end position="130"/>
    </location>
</feature>
<protein>
    <submittedName>
        <fullName evidence="2">Uncharacterized protein</fullName>
    </submittedName>
</protein>
<evidence type="ECO:0000313" key="2">
    <source>
        <dbReference type="EMBL" id="KAF5319293.1"/>
    </source>
</evidence>
<feature type="region of interest" description="Disordered" evidence="1">
    <location>
        <begin position="111"/>
        <end position="130"/>
    </location>
</feature>
<dbReference type="AlphaFoldDB" id="A0A8H5BA21"/>
<evidence type="ECO:0000313" key="3">
    <source>
        <dbReference type="Proteomes" id="UP000567179"/>
    </source>
</evidence>
<dbReference type="EMBL" id="JAACJJ010000029">
    <property type="protein sequence ID" value="KAF5319293.1"/>
    <property type="molecule type" value="Genomic_DNA"/>
</dbReference>
<sequence>MRTPPQLVFWSSLEPSRAALLYVPFLQHWRACELKTIISDDMSTKNYNKPAHASRFTYTDIAFATRGRRGCLSYLPQRDAQHLEFEAIAPRFRVLVGYPRPHYISPASAFVTYTNPPHPQGEDGPARHDT</sequence>
<organism evidence="2 3">
    <name type="scientific">Psilocybe cf. subviscida</name>
    <dbReference type="NCBI Taxonomy" id="2480587"/>
    <lineage>
        <taxon>Eukaryota</taxon>
        <taxon>Fungi</taxon>
        <taxon>Dikarya</taxon>
        <taxon>Basidiomycota</taxon>
        <taxon>Agaricomycotina</taxon>
        <taxon>Agaricomycetes</taxon>
        <taxon>Agaricomycetidae</taxon>
        <taxon>Agaricales</taxon>
        <taxon>Agaricineae</taxon>
        <taxon>Strophariaceae</taxon>
        <taxon>Psilocybe</taxon>
    </lineage>
</organism>
<comment type="caution">
    <text evidence="2">The sequence shown here is derived from an EMBL/GenBank/DDBJ whole genome shotgun (WGS) entry which is preliminary data.</text>
</comment>
<proteinExistence type="predicted"/>
<name>A0A8H5BA21_9AGAR</name>
<keyword evidence="3" id="KW-1185">Reference proteome</keyword>